<organism evidence="1 2">
    <name type="scientific">Cryobacterium arcticum</name>
    <dbReference type="NCBI Taxonomy" id="670052"/>
    <lineage>
        <taxon>Bacteria</taxon>
        <taxon>Bacillati</taxon>
        <taxon>Actinomycetota</taxon>
        <taxon>Actinomycetes</taxon>
        <taxon>Micrococcales</taxon>
        <taxon>Microbacteriaceae</taxon>
        <taxon>Cryobacterium</taxon>
    </lineage>
</organism>
<keyword evidence="2" id="KW-1185">Reference proteome</keyword>
<gene>
    <name evidence="1" type="ORF">PA27867_2077</name>
</gene>
<accession>A0A1B1BK26</accession>
<evidence type="ECO:0000313" key="1">
    <source>
        <dbReference type="EMBL" id="ANP73029.1"/>
    </source>
</evidence>
<reference evidence="1 2" key="1">
    <citation type="submission" date="2016-06" db="EMBL/GenBank/DDBJ databases">
        <title>Genome sequencing of Cryobacterium arcticum PAMC 27867.</title>
        <authorList>
            <person name="Lee J."/>
            <person name="Kim O.-S."/>
        </authorList>
    </citation>
    <scope>NUCLEOTIDE SEQUENCE [LARGE SCALE GENOMIC DNA]</scope>
    <source>
        <strain evidence="1 2">PAMC 27867</strain>
    </source>
</reference>
<dbReference type="Proteomes" id="UP000092582">
    <property type="component" value="Chromosome 1"/>
</dbReference>
<proteinExistence type="predicted"/>
<dbReference type="AlphaFoldDB" id="A0A1B1BK26"/>
<protein>
    <submittedName>
        <fullName evidence="1">Uncharacterized protein</fullName>
    </submittedName>
</protein>
<sequence length="105" mass="11214">MLNAATDLDPVNASYDCVSAEGYADVAEGAQITATNASGDVVAIGTLGAGQYEFESDKMFCQFPFTIADIVLDEKLYGLSVGNVFRGDVQFSEKDMRVGPRLYLG</sequence>
<dbReference type="EMBL" id="CP016282">
    <property type="protein sequence ID" value="ANP73029.1"/>
    <property type="molecule type" value="Genomic_DNA"/>
</dbReference>
<name>A0A1B1BK26_9MICO</name>
<evidence type="ECO:0000313" key="2">
    <source>
        <dbReference type="Proteomes" id="UP000092582"/>
    </source>
</evidence>
<dbReference type="KEGG" id="cart:PA27867_2077"/>